<protein>
    <submittedName>
        <fullName evidence="2">Uncharacterized protein</fullName>
    </submittedName>
</protein>
<reference evidence="2 3" key="1">
    <citation type="submission" date="2022-03" db="EMBL/GenBank/DDBJ databases">
        <authorList>
            <person name="Macdonald S."/>
            <person name="Ahmed S."/>
            <person name="Newling K."/>
        </authorList>
    </citation>
    <scope>NUCLEOTIDE SEQUENCE [LARGE SCALE GENOMIC DNA]</scope>
</reference>
<evidence type="ECO:0000313" key="2">
    <source>
        <dbReference type="EMBL" id="CAH8380769.1"/>
    </source>
</evidence>
<keyword evidence="3" id="KW-1185">Reference proteome</keyword>
<proteinExistence type="predicted"/>
<feature type="compositionally biased region" description="Polar residues" evidence="1">
    <location>
        <begin position="111"/>
        <end position="120"/>
    </location>
</feature>
<comment type="caution">
    <text evidence="2">The sequence shown here is derived from an EMBL/GenBank/DDBJ whole genome shotgun (WGS) entry which is preliminary data.</text>
</comment>
<dbReference type="Proteomes" id="UP001642260">
    <property type="component" value="Unassembled WGS sequence"/>
</dbReference>
<sequence>MPLNILDMVCTIICLEQKFEKISKSNRPSVHEVKKSRRQRLQYVSYESKPVTHKPQTQEFPPEYFQDAELPDDSMNINEIGKMFDIRVNDDPQKTLEEPEEEYECPDNHYGCTNTSSSSK</sequence>
<accession>A0ABC8LB10</accession>
<dbReference type="EMBL" id="CAKOAT010494043">
    <property type="protein sequence ID" value="CAH8380769.1"/>
    <property type="molecule type" value="Genomic_DNA"/>
</dbReference>
<feature type="region of interest" description="Disordered" evidence="1">
    <location>
        <begin position="94"/>
        <end position="120"/>
    </location>
</feature>
<organism evidence="2 3">
    <name type="scientific">Eruca vesicaria subsp. sativa</name>
    <name type="common">Garden rocket</name>
    <name type="synonym">Eruca sativa</name>
    <dbReference type="NCBI Taxonomy" id="29727"/>
    <lineage>
        <taxon>Eukaryota</taxon>
        <taxon>Viridiplantae</taxon>
        <taxon>Streptophyta</taxon>
        <taxon>Embryophyta</taxon>
        <taxon>Tracheophyta</taxon>
        <taxon>Spermatophyta</taxon>
        <taxon>Magnoliopsida</taxon>
        <taxon>eudicotyledons</taxon>
        <taxon>Gunneridae</taxon>
        <taxon>Pentapetalae</taxon>
        <taxon>rosids</taxon>
        <taxon>malvids</taxon>
        <taxon>Brassicales</taxon>
        <taxon>Brassicaceae</taxon>
        <taxon>Brassiceae</taxon>
        <taxon>Eruca</taxon>
    </lineage>
</organism>
<evidence type="ECO:0000256" key="1">
    <source>
        <dbReference type="SAM" id="MobiDB-lite"/>
    </source>
</evidence>
<dbReference type="AlphaFoldDB" id="A0ABC8LB10"/>
<evidence type="ECO:0000313" key="3">
    <source>
        <dbReference type="Proteomes" id="UP001642260"/>
    </source>
</evidence>
<name>A0ABC8LB10_ERUVS</name>
<gene>
    <name evidence="2" type="ORF">ERUC_LOCUS33252</name>
</gene>